<evidence type="ECO:0000259" key="1">
    <source>
        <dbReference type="Pfam" id="PF13524"/>
    </source>
</evidence>
<dbReference type="AlphaFoldDB" id="A0A345UMM2"/>
<dbReference type="RefSeq" id="WP_124245612.1">
    <property type="nucleotide sequence ID" value="NZ_CP027806.1"/>
</dbReference>
<dbReference type="Proteomes" id="UP000254808">
    <property type="component" value="Chromosome"/>
</dbReference>
<evidence type="ECO:0000313" key="3">
    <source>
        <dbReference type="Proteomes" id="UP000254808"/>
    </source>
</evidence>
<dbReference type="KEGG" id="cprv:CYPRO_2482"/>
<evidence type="ECO:0000313" key="2">
    <source>
        <dbReference type="EMBL" id="AXJ01724.1"/>
    </source>
</evidence>
<dbReference type="InterPro" id="IPR055259">
    <property type="entry name" value="YkvP/CgeB_Glyco_trans-like"/>
</dbReference>
<sequence length="375" mass="41989">MRTSTIKMVIITKNLDTDDRLIKEVETIGAPSGDTRVLAVERDHPKGRKGVLGSGAAFHSCSDTFRPLFRPGRGIVFKAGETLLKFMVRDITDRRDVLWIHDPALLPYVQWALLLRKAGWVKKVIWDLHELPPASRLQGRWIEVTRKVLQQLDVVVVTNAWRLSYIEEKLGVSLPHAVILENYPSRCAIEKPVEALPETLSDWLKGRAYFILQGGASADRHYPTVVKACMEMNLPVVVVGKPGEVYDENLIYNTGWIPQEDVYTYIDHAAGSLIFYDQRDPNAWYCSPNRLFQAIGRGCPVLTGNNPPLKSVVEESGAGVAADTDGADTAAVKQAITQFLKAQETYRQRAAASRHRYIWEGQTQKLSEQLAGLRG</sequence>
<organism evidence="2 3">
    <name type="scientific">Cyclonatronum proteinivorum</name>
    <dbReference type="NCBI Taxonomy" id="1457365"/>
    <lineage>
        <taxon>Bacteria</taxon>
        <taxon>Pseudomonadati</taxon>
        <taxon>Balneolota</taxon>
        <taxon>Balneolia</taxon>
        <taxon>Balneolales</taxon>
        <taxon>Cyclonatronaceae</taxon>
        <taxon>Cyclonatronum</taxon>
    </lineage>
</organism>
<feature type="domain" description="Spore protein YkvP/CgeB glycosyl transferase-like" evidence="1">
    <location>
        <begin position="233"/>
        <end position="358"/>
    </location>
</feature>
<name>A0A345UMM2_9BACT</name>
<accession>A0A345UMM2</accession>
<gene>
    <name evidence="2" type="ORF">CYPRO_2482</name>
</gene>
<dbReference type="SUPFAM" id="SSF53756">
    <property type="entry name" value="UDP-Glycosyltransferase/glycogen phosphorylase"/>
    <property type="match status" value="1"/>
</dbReference>
<dbReference type="EMBL" id="CP027806">
    <property type="protein sequence ID" value="AXJ01724.1"/>
    <property type="molecule type" value="Genomic_DNA"/>
</dbReference>
<proteinExistence type="predicted"/>
<dbReference type="Pfam" id="PF13524">
    <property type="entry name" value="Glyco_trans_1_2"/>
    <property type="match status" value="1"/>
</dbReference>
<protein>
    <recommendedName>
        <fullName evidence="1">Spore protein YkvP/CgeB glycosyl transferase-like domain-containing protein</fullName>
    </recommendedName>
</protein>
<dbReference type="OrthoDB" id="1454311at2"/>
<keyword evidence="3" id="KW-1185">Reference proteome</keyword>
<dbReference type="Gene3D" id="3.40.50.2000">
    <property type="entry name" value="Glycogen Phosphorylase B"/>
    <property type="match status" value="1"/>
</dbReference>
<reference evidence="2 3" key="1">
    <citation type="submission" date="2018-03" db="EMBL/GenBank/DDBJ databases">
        <title>Phenotypic and genomic properties of Cyclonatronum proteinivorum gen. nov., sp. nov., a haloalkaliphilic bacteroidete from soda lakes possessing Na+-translocating rhodopsin.</title>
        <authorList>
            <person name="Toshchakov S.V."/>
            <person name="Korzhenkov A."/>
            <person name="Samarov N.I."/>
            <person name="Kublanov I.V."/>
            <person name="Muntyan M.S."/>
            <person name="Sorokin D.Y."/>
        </authorList>
    </citation>
    <scope>NUCLEOTIDE SEQUENCE [LARGE SCALE GENOMIC DNA]</scope>
    <source>
        <strain evidence="2 3">Omega</strain>
    </source>
</reference>